<dbReference type="Proteomes" id="UP000255508">
    <property type="component" value="Unassembled WGS sequence"/>
</dbReference>
<comment type="caution">
    <text evidence="2">The sequence shown here is derived from an EMBL/GenBank/DDBJ whole genome shotgun (WGS) entry which is preliminary data.</text>
</comment>
<evidence type="ECO:0000313" key="3">
    <source>
        <dbReference type="Proteomes" id="UP000255508"/>
    </source>
</evidence>
<name>A0A370DA33_9GAMM</name>
<feature type="domain" description="PilZ" evidence="1">
    <location>
        <begin position="25"/>
        <end position="104"/>
    </location>
</feature>
<gene>
    <name evidence="2" type="ORF">DIZ79_18575</name>
</gene>
<dbReference type="EMBL" id="QFXD01000329">
    <property type="protein sequence ID" value="RDH81749.1"/>
    <property type="molecule type" value="Genomic_DNA"/>
</dbReference>
<dbReference type="InterPro" id="IPR009875">
    <property type="entry name" value="PilZ_domain"/>
</dbReference>
<dbReference type="SUPFAM" id="SSF141371">
    <property type="entry name" value="PilZ domain-like"/>
    <property type="match status" value="1"/>
</dbReference>
<dbReference type="GO" id="GO:0035438">
    <property type="term" value="F:cyclic-di-GMP binding"/>
    <property type="evidence" value="ECO:0007669"/>
    <property type="project" value="InterPro"/>
</dbReference>
<accession>A0A370DA33</accession>
<protein>
    <recommendedName>
        <fullName evidence="1">PilZ domain-containing protein</fullName>
    </recommendedName>
</protein>
<proteinExistence type="predicted"/>
<evidence type="ECO:0000259" key="1">
    <source>
        <dbReference type="Pfam" id="PF07238"/>
    </source>
</evidence>
<organism evidence="2 3">
    <name type="scientific">endosymbiont of Lamellibrachia luymesi</name>
    <dbReference type="NCBI Taxonomy" id="2200907"/>
    <lineage>
        <taxon>Bacteria</taxon>
        <taxon>Pseudomonadati</taxon>
        <taxon>Pseudomonadota</taxon>
        <taxon>Gammaproteobacteria</taxon>
        <taxon>sulfur-oxidizing symbionts</taxon>
    </lineage>
</organism>
<evidence type="ECO:0000313" key="2">
    <source>
        <dbReference type="EMBL" id="RDH81749.1"/>
    </source>
</evidence>
<dbReference type="Gene3D" id="2.40.10.220">
    <property type="entry name" value="predicted glycosyltransferase like domains"/>
    <property type="match status" value="1"/>
</dbReference>
<sequence>MPTTLERAGVFRRKDIKMQKKTRVTERHVAAFQVELRYKTGGCVPALIRNISPEGVHMEIETAPVGIGAKLDLAFTLEGENWRVPAVVIHSNPTGMGVMFRTPEHRLFKIVTAPLPRPISPVAGRVMLG</sequence>
<reference evidence="2 3" key="1">
    <citation type="journal article" date="2018" name="ISME J.">
        <title>Endosymbiont genomes yield clues of tubeworm success.</title>
        <authorList>
            <person name="Li Y."/>
            <person name="Liles M.R."/>
            <person name="Halanych K.M."/>
        </authorList>
    </citation>
    <scope>NUCLEOTIDE SEQUENCE [LARGE SCALE GENOMIC DNA]</scope>
    <source>
        <strain evidence="2">A1422</strain>
    </source>
</reference>
<dbReference type="AlphaFoldDB" id="A0A370DA33"/>
<dbReference type="Pfam" id="PF07238">
    <property type="entry name" value="PilZ"/>
    <property type="match status" value="1"/>
</dbReference>